<comment type="caution">
    <text evidence="1">The sequence shown here is derived from an EMBL/GenBank/DDBJ whole genome shotgun (WGS) entry which is preliminary data.</text>
</comment>
<dbReference type="AlphaFoldDB" id="A0A254TCY3"/>
<evidence type="ECO:0000313" key="2">
    <source>
        <dbReference type="Proteomes" id="UP000197535"/>
    </source>
</evidence>
<reference evidence="1 2" key="1">
    <citation type="submission" date="2016-02" db="EMBL/GenBank/DDBJ databases">
        <authorList>
            <person name="Wen L."/>
            <person name="He K."/>
            <person name="Yang H."/>
        </authorList>
    </citation>
    <scope>NUCLEOTIDE SEQUENCE [LARGE SCALE GENOMIC DNA]</scope>
    <source>
        <strain evidence="1 2">TSA40</strain>
    </source>
</reference>
<gene>
    <name evidence="1" type="ORF">AYR66_14235</name>
</gene>
<organism evidence="1 2">
    <name type="scientific">Noviherbaspirillum denitrificans</name>
    <dbReference type="NCBI Taxonomy" id="1968433"/>
    <lineage>
        <taxon>Bacteria</taxon>
        <taxon>Pseudomonadati</taxon>
        <taxon>Pseudomonadota</taxon>
        <taxon>Betaproteobacteria</taxon>
        <taxon>Burkholderiales</taxon>
        <taxon>Oxalobacteraceae</taxon>
        <taxon>Noviherbaspirillum</taxon>
    </lineage>
</organism>
<sequence>MKNPWLKKNPLMSMWLSGANAVAGSVSGRVVAESRRQGKAAMNRAMKQAAGFWTGMPVAKPSTKRKKKRH</sequence>
<dbReference type="OrthoDB" id="8913592at2"/>
<proteinExistence type="predicted"/>
<accession>A0A254TCY3</accession>
<name>A0A254TCY3_9BURK</name>
<protein>
    <submittedName>
        <fullName evidence="1">Uncharacterized protein</fullName>
    </submittedName>
</protein>
<dbReference type="EMBL" id="LSTO01000001">
    <property type="protein sequence ID" value="OWW20474.1"/>
    <property type="molecule type" value="Genomic_DNA"/>
</dbReference>
<keyword evidence="2" id="KW-1185">Reference proteome</keyword>
<dbReference type="RefSeq" id="WP_088707357.1">
    <property type="nucleotide sequence ID" value="NZ_LSTO01000001.1"/>
</dbReference>
<evidence type="ECO:0000313" key="1">
    <source>
        <dbReference type="EMBL" id="OWW20474.1"/>
    </source>
</evidence>
<dbReference type="Proteomes" id="UP000197535">
    <property type="component" value="Unassembled WGS sequence"/>
</dbReference>